<feature type="domain" description="Integrase zinc-binding" evidence="2">
    <location>
        <begin position="19"/>
        <end position="70"/>
    </location>
</feature>
<dbReference type="InterPro" id="IPR036397">
    <property type="entry name" value="RNaseH_sf"/>
</dbReference>
<dbReference type="EMBL" id="KL367517">
    <property type="protein sequence ID" value="KFD67220.1"/>
    <property type="molecule type" value="Genomic_DNA"/>
</dbReference>
<dbReference type="SUPFAM" id="SSF53098">
    <property type="entry name" value="Ribonuclease H-like"/>
    <property type="match status" value="1"/>
</dbReference>
<dbReference type="InterPro" id="IPR001584">
    <property type="entry name" value="Integrase_cat-core"/>
</dbReference>
<dbReference type="Gene3D" id="3.30.420.10">
    <property type="entry name" value="Ribonuclease H-like superfamily/Ribonuclease H"/>
    <property type="match status" value="2"/>
</dbReference>
<reference evidence="3" key="1">
    <citation type="journal article" date="2014" name="Nat. Genet.">
        <title>Genome and transcriptome of the porcine whipworm Trichuris suis.</title>
        <authorList>
            <person name="Jex A.R."/>
            <person name="Nejsum P."/>
            <person name="Schwarz E.M."/>
            <person name="Hu L."/>
            <person name="Young N.D."/>
            <person name="Hall R.S."/>
            <person name="Korhonen P.K."/>
            <person name="Liao S."/>
            <person name="Thamsborg S."/>
            <person name="Xia J."/>
            <person name="Xu P."/>
            <person name="Wang S."/>
            <person name="Scheerlinck J.P."/>
            <person name="Hofmann A."/>
            <person name="Sternberg P.W."/>
            <person name="Wang J."/>
            <person name="Gasser R.B."/>
        </authorList>
    </citation>
    <scope>NUCLEOTIDE SEQUENCE [LARGE SCALE GENOMIC DNA]</scope>
    <source>
        <strain evidence="3">DCEP-RM93F</strain>
    </source>
</reference>
<gene>
    <name evidence="3" type="ORF">M514_07585</name>
</gene>
<protein>
    <submittedName>
        <fullName evidence="3">Uncharacterized protein</fullName>
    </submittedName>
</protein>
<dbReference type="GO" id="GO:0015074">
    <property type="term" value="P:DNA integration"/>
    <property type="evidence" value="ECO:0007669"/>
    <property type="project" value="InterPro"/>
</dbReference>
<dbReference type="PANTHER" id="PTHR38681">
    <property type="entry name" value="RETROVIRUS-RELATED POL POLYPROTEIN FROM TRANSPOSON 412-LIKE PROTEIN-RELATED"/>
    <property type="match status" value="1"/>
</dbReference>
<sequence>MQVTLTCDVSKGHQRPYLPHVSRRRIFETLHSLSHPSIRATQKLLTRHYVWPGINRDVRSWTRQCLICQRPLPPSRGYSYLLTMVDRYTRWPEAVPLRNAQAETVAHAFTSAWIARFGIPSVLTTDQAYHPQANGMVERFHRQLKSALAAHAHRSSQWVDSLPFVMLGIRAAIKEDIRYSSAELVYGAPLRLPAIFFSASVSHSDSSALMAHLDTFFKSIRPTPTRQSTQRYWHVPQSVSTASHVFLRVDAHCPPLSPAYEGPLTLTNRTDKTITVIRNGKTETVSIDRVKPAFLGPDTTP</sequence>
<evidence type="ECO:0000259" key="1">
    <source>
        <dbReference type="Pfam" id="PF00665"/>
    </source>
</evidence>
<feature type="domain" description="Integrase catalytic" evidence="1">
    <location>
        <begin position="75"/>
        <end position="130"/>
    </location>
</feature>
<dbReference type="Pfam" id="PF00665">
    <property type="entry name" value="rve"/>
    <property type="match status" value="1"/>
</dbReference>
<dbReference type="Proteomes" id="UP000030758">
    <property type="component" value="Unassembled WGS sequence"/>
</dbReference>
<dbReference type="GO" id="GO:0003676">
    <property type="term" value="F:nucleic acid binding"/>
    <property type="evidence" value="ECO:0007669"/>
    <property type="project" value="InterPro"/>
</dbReference>
<evidence type="ECO:0000313" key="3">
    <source>
        <dbReference type="EMBL" id="KFD67220.1"/>
    </source>
</evidence>
<dbReference type="AlphaFoldDB" id="A0A085NCM4"/>
<dbReference type="Gene3D" id="1.10.340.70">
    <property type="match status" value="1"/>
</dbReference>
<proteinExistence type="predicted"/>
<dbReference type="Pfam" id="PF17921">
    <property type="entry name" value="Integrase_H2C2"/>
    <property type="match status" value="1"/>
</dbReference>
<dbReference type="InterPro" id="IPR041588">
    <property type="entry name" value="Integrase_H2C2"/>
</dbReference>
<accession>A0A085NCM4</accession>
<dbReference type="PANTHER" id="PTHR38681:SF1">
    <property type="entry name" value="RETROVIRUS-RELATED POL POLYPROTEIN FROM TRANSPOSON 412-LIKE PROTEIN"/>
    <property type="match status" value="1"/>
</dbReference>
<evidence type="ECO:0000259" key="2">
    <source>
        <dbReference type="Pfam" id="PF17921"/>
    </source>
</evidence>
<dbReference type="InterPro" id="IPR012337">
    <property type="entry name" value="RNaseH-like_sf"/>
</dbReference>
<name>A0A085NCM4_9BILA</name>
<organism evidence="3">
    <name type="scientific">Trichuris suis</name>
    <name type="common">pig whipworm</name>
    <dbReference type="NCBI Taxonomy" id="68888"/>
    <lineage>
        <taxon>Eukaryota</taxon>
        <taxon>Metazoa</taxon>
        <taxon>Ecdysozoa</taxon>
        <taxon>Nematoda</taxon>
        <taxon>Enoplea</taxon>
        <taxon>Dorylaimia</taxon>
        <taxon>Trichinellida</taxon>
        <taxon>Trichuridae</taxon>
        <taxon>Trichuris</taxon>
    </lineage>
</organism>